<organism evidence="2">
    <name type="scientific">Breviata anathema</name>
    <name type="common">Amoeboid flagellate</name>
    <dbReference type="NCBI Taxonomy" id="81100"/>
    <lineage>
        <taxon>Eukaryota</taxon>
        <taxon>Breviatea</taxon>
        <taxon>Breviata</taxon>
    </lineage>
</organism>
<dbReference type="AlphaFoldDB" id="E9LD22"/>
<reference evidence="2" key="1">
    <citation type="journal article" date="2011" name="J. Cell Sci.">
        <title>Multivesicular bodies in the enigmatic amoeboflagellate Breviata anathema and the evolution of ESCRT 0.</title>
        <authorList>
            <person name="Herman E.K."/>
            <person name="Walker G."/>
            <person name="van der Giezen M."/>
            <person name="Dacks J.B."/>
        </authorList>
    </citation>
    <scope>NUCLEOTIDE SEQUENCE</scope>
</reference>
<feature type="region of interest" description="Disordered" evidence="1">
    <location>
        <begin position="146"/>
        <end position="169"/>
    </location>
</feature>
<feature type="compositionally biased region" description="Basic and acidic residues" evidence="1">
    <location>
        <begin position="152"/>
        <end position="163"/>
    </location>
</feature>
<accession>E9LD22</accession>
<dbReference type="GO" id="GO:0007034">
    <property type="term" value="P:vacuolar transport"/>
    <property type="evidence" value="ECO:0007669"/>
    <property type="project" value="InterPro"/>
</dbReference>
<dbReference type="PANTHER" id="PTHR10476">
    <property type="entry name" value="CHARGED MULTIVESICULAR BODY PROTEIN"/>
    <property type="match status" value="1"/>
</dbReference>
<sequence>MVKASQKCEKEEKKEKMKVRQAIEKGNMEGARIYAQNAIRQKNQALGYVRMASRIDAVASRVESAIRMRQVIGNLGKISQSMEVAMQSMDLEKISMVMDNFEKQFEDMDVRSSYVEGAMNQSTATTMPQSEVDRLIEQVADENNLDISSKLDAADPSRERPSAGKDAQVDDMMARLAALKAPQ</sequence>
<protein>
    <submittedName>
        <fullName evidence="2">Vacuolar protein sorting protein 46</fullName>
    </submittedName>
</protein>
<evidence type="ECO:0000313" key="2">
    <source>
        <dbReference type="EMBL" id="ADW82832.1"/>
    </source>
</evidence>
<dbReference type="Gene3D" id="6.10.140.1230">
    <property type="match status" value="1"/>
</dbReference>
<dbReference type="Pfam" id="PF03357">
    <property type="entry name" value="Snf7"/>
    <property type="match status" value="1"/>
</dbReference>
<evidence type="ECO:0000256" key="1">
    <source>
        <dbReference type="SAM" id="MobiDB-lite"/>
    </source>
</evidence>
<name>E9LD22_BREAA</name>
<proteinExistence type="evidence at transcript level"/>
<dbReference type="InterPro" id="IPR005024">
    <property type="entry name" value="Snf7_fam"/>
</dbReference>
<dbReference type="EMBL" id="HM773431">
    <property type="protein sequence ID" value="ADW82832.1"/>
    <property type="molecule type" value="mRNA"/>
</dbReference>
<gene>
    <name evidence="2" type="primary">VPS46</name>
</gene>